<dbReference type="EMBL" id="MVDE01000002">
    <property type="protein sequence ID" value="PKQ69173.1"/>
    <property type="molecule type" value="Genomic_DNA"/>
</dbReference>
<sequence length="519" mass="59522">MEKYIVTIIILSFLGCSCTSTRKEKLDKSEKIYTEQYRPQFHFTPEVNWMNDPNGMVYYEGEYHLFYQYHPESSVWGPMHWGHAVSKDLVHWEHLPIALYPDSLGYIFSGSAVIDYQNTSGFGSKDKPAMVAIYTYHNMEGEKAGRNDFQSQGIAYSLDKGRTWTKYEKNPVLKNPGIRDFRDPKVIWHKESKKWIMTLAVQDHTSFYSSTNLIDWTFESDFGKELGSHGGVWECPDLFPIKVEGTDEEKWILIVSIGAGGPNGGSTTQYFVGDFNGKEFVSIGNDTKWLDYGRDNYAGVTWSNVPEEDGRVLFIGWMSNWQYATVVPTYKWRSANTFPRELVLKKEDNNYHLNSVPVKELELIREECYIIPNQDIKGNFDVTNTIPFKAIPLEIDLEIAWDEQPQKFGVKLSNSAGEELEAFYSGVNESFTIDRTKLKNISFSDVFASIDKAKISCKTGIKLQILIDESSIEVFVNDGELVMTDQFFSAEKFDKIDVVSSGDNISFKEAKFYKLKSVW</sequence>
<dbReference type="Pfam" id="PF00251">
    <property type="entry name" value="Glyco_hydro_32N"/>
    <property type="match status" value="1"/>
</dbReference>
<name>A0A2N3IG00_9BACT</name>
<reference evidence="7 8" key="1">
    <citation type="journal article" date="2017" name="Front. Microbiol.">
        <title>Labilibaculum manganireducens gen. nov., sp. nov. and Labilibaculum filiforme sp. nov., Novel Bacteroidetes Isolated from Subsurface Sediments of the Baltic Sea.</title>
        <authorList>
            <person name="Vandieken V."/>
            <person name="Marshall I.P."/>
            <person name="Niemann H."/>
            <person name="Engelen B."/>
            <person name="Cypionka H."/>
        </authorList>
    </citation>
    <scope>NUCLEOTIDE SEQUENCE [LARGE SCALE GENOMIC DNA]</scope>
    <source>
        <strain evidence="7 8">59.10-2M</strain>
    </source>
</reference>
<dbReference type="Gene3D" id="2.115.10.20">
    <property type="entry name" value="Glycosyl hydrolase domain, family 43"/>
    <property type="match status" value="1"/>
</dbReference>
<dbReference type="InterPro" id="IPR013189">
    <property type="entry name" value="Glyco_hydro_32_C"/>
</dbReference>
<dbReference type="FunFam" id="2.115.10.20:FF:000002">
    <property type="entry name" value="Invertase 2"/>
    <property type="match status" value="1"/>
</dbReference>
<dbReference type="AlphaFoldDB" id="A0A2N3IG00"/>
<gene>
    <name evidence="7" type="ORF">BZG01_02375</name>
</gene>
<dbReference type="Proteomes" id="UP000233618">
    <property type="component" value="Unassembled WGS sequence"/>
</dbReference>
<dbReference type="GO" id="GO:0005737">
    <property type="term" value="C:cytoplasm"/>
    <property type="evidence" value="ECO:0007669"/>
    <property type="project" value="TreeGrafter"/>
</dbReference>
<evidence type="ECO:0000313" key="7">
    <source>
        <dbReference type="EMBL" id="PKQ69173.1"/>
    </source>
</evidence>
<dbReference type="CDD" id="cd18622">
    <property type="entry name" value="GH32_Inu-like"/>
    <property type="match status" value="1"/>
</dbReference>
<dbReference type="GO" id="GO:0004575">
    <property type="term" value="F:sucrose alpha-glucosidase activity"/>
    <property type="evidence" value="ECO:0007669"/>
    <property type="project" value="TreeGrafter"/>
</dbReference>
<dbReference type="SUPFAM" id="SSF49899">
    <property type="entry name" value="Concanavalin A-like lectins/glucanases"/>
    <property type="match status" value="1"/>
</dbReference>
<feature type="domain" description="Glycosyl hydrolase family 32 C-terminal" evidence="6">
    <location>
        <begin position="360"/>
        <end position="513"/>
    </location>
</feature>
<evidence type="ECO:0000259" key="5">
    <source>
        <dbReference type="Pfam" id="PF00251"/>
    </source>
</evidence>
<dbReference type="InterPro" id="IPR013148">
    <property type="entry name" value="Glyco_hydro_32_N"/>
</dbReference>
<dbReference type="Pfam" id="PF08244">
    <property type="entry name" value="Glyco_hydro_32C"/>
    <property type="match status" value="1"/>
</dbReference>
<dbReference type="RefSeq" id="WP_101308217.1">
    <property type="nucleotide sequence ID" value="NZ_MVDE01000002.1"/>
</dbReference>
<dbReference type="InterPro" id="IPR018053">
    <property type="entry name" value="Glyco_hydro_32_AS"/>
</dbReference>
<dbReference type="InterPro" id="IPR001362">
    <property type="entry name" value="Glyco_hydro_32"/>
</dbReference>
<proteinExistence type="inferred from homology"/>
<dbReference type="PROSITE" id="PS00609">
    <property type="entry name" value="GLYCOSYL_HYDROL_F32"/>
    <property type="match status" value="1"/>
</dbReference>
<dbReference type="SUPFAM" id="SSF75005">
    <property type="entry name" value="Arabinanase/levansucrase/invertase"/>
    <property type="match status" value="1"/>
</dbReference>
<dbReference type="PANTHER" id="PTHR42800:SF1">
    <property type="entry name" value="EXOINULINASE INUD (AFU_ORTHOLOGUE AFUA_5G00480)"/>
    <property type="match status" value="1"/>
</dbReference>
<evidence type="ECO:0000256" key="4">
    <source>
        <dbReference type="RuleBase" id="RU362110"/>
    </source>
</evidence>
<dbReference type="SMART" id="SM00640">
    <property type="entry name" value="Glyco_32"/>
    <property type="match status" value="1"/>
</dbReference>
<dbReference type="PROSITE" id="PS51257">
    <property type="entry name" value="PROKAR_LIPOPROTEIN"/>
    <property type="match status" value="1"/>
</dbReference>
<dbReference type="PANTHER" id="PTHR42800">
    <property type="entry name" value="EXOINULINASE INUD (AFU_ORTHOLOGUE AFUA_5G00480)"/>
    <property type="match status" value="1"/>
</dbReference>
<evidence type="ECO:0000256" key="1">
    <source>
        <dbReference type="ARBA" id="ARBA00009902"/>
    </source>
</evidence>
<accession>A0A2N3IG00</accession>
<comment type="caution">
    <text evidence="7">The sequence shown here is derived from an EMBL/GenBank/DDBJ whole genome shotgun (WGS) entry which is preliminary data.</text>
</comment>
<keyword evidence="8" id="KW-1185">Reference proteome</keyword>
<keyword evidence="2 4" id="KW-0378">Hydrolase</keyword>
<evidence type="ECO:0000256" key="2">
    <source>
        <dbReference type="ARBA" id="ARBA00022801"/>
    </source>
</evidence>
<keyword evidence="3 4" id="KW-0326">Glycosidase</keyword>
<organism evidence="7 8">
    <name type="scientific">Labilibaculum manganireducens</name>
    <dbReference type="NCBI Taxonomy" id="1940525"/>
    <lineage>
        <taxon>Bacteria</taxon>
        <taxon>Pseudomonadati</taxon>
        <taxon>Bacteroidota</taxon>
        <taxon>Bacteroidia</taxon>
        <taxon>Marinilabiliales</taxon>
        <taxon>Marinifilaceae</taxon>
        <taxon>Labilibaculum</taxon>
    </lineage>
</organism>
<feature type="domain" description="Glycosyl hydrolase family 32 N-terminal" evidence="5">
    <location>
        <begin position="42"/>
        <end position="350"/>
    </location>
</feature>
<protein>
    <submittedName>
        <fullName evidence="7">Glycosyl hydrolase family 32</fullName>
    </submittedName>
</protein>
<evidence type="ECO:0000313" key="8">
    <source>
        <dbReference type="Proteomes" id="UP000233618"/>
    </source>
</evidence>
<dbReference type="InterPro" id="IPR013320">
    <property type="entry name" value="ConA-like_dom_sf"/>
</dbReference>
<dbReference type="Gene3D" id="2.60.120.560">
    <property type="entry name" value="Exo-inulinase, domain 1"/>
    <property type="match status" value="1"/>
</dbReference>
<dbReference type="InterPro" id="IPR023296">
    <property type="entry name" value="Glyco_hydro_beta-prop_sf"/>
</dbReference>
<evidence type="ECO:0000256" key="3">
    <source>
        <dbReference type="ARBA" id="ARBA00023295"/>
    </source>
</evidence>
<comment type="similarity">
    <text evidence="1 4">Belongs to the glycosyl hydrolase 32 family.</text>
</comment>
<dbReference type="GO" id="GO:0005987">
    <property type="term" value="P:sucrose catabolic process"/>
    <property type="evidence" value="ECO:0007669"/>
    <property type="project" value="TreeGrafter"/>
</dbReference>
<evidence type="ECO:0000259" key="6">
    <source>
        <dbReference type="Pfam" id="PF08244"/>
    </source>
</evidence>